<evidence type="ECO:0000256" key="1">
    <source>
        <dbReference type="SAM" id="MobiDB-lite"/>
    </source>
</evidence>
<name>A0A5A7Q4C4_STRAF</name>
<accession>A0A5A7Q4C4</accession>
<comment type="caution">
    <text evidence="2">The sequence shown here is derived from an EMBL/GenBank/DDBJ whole genome shotgun (WGS) entry which is preliminary data.</text>
</comment>
<dbReference type="AlphaFoldDB" id="A0A5A7Q4C4"/>
<feature type="region of interest" description="Disordered" evidence="1">
    <location>
        <begin position="145"/>
        <end position="188"/>
    </location>
</feature>
<reference evidence="3" key="1">
    <citation type="journal article" date="2019" name="Curr. Biol.">
        <title>Genome Sequence of Striga asiatica Provides Insight into the Evolution of Plant Parasitism.</title>
        <authorList>
            <person name="Yoshida S."/>
            <person name="Kim S."/>
            <person name="Wafula E.K."/>
            <person name="Tanskanen J."/>
            <person name="Kim Y.M."/>
            <person name="Honaas L."/>
            <person name="Yang Z."/>
            <person name="Spallek T."/>
            <person name="Conn C.E."/>
            <person name="Ichihashi Y."/>
            <person name="Cheong K."/>
            <person name="Cui S."/>
            <person name="Der J.P."/>
            <person name="Gundlach H."/>
            <person name="Jiao Y."/>
            <person name="Hori C."/>
            <person name="Ishida J.K."/>
            <person name="Kasahara H."/>
            <person name="Kiba T."/>
            <person name="Kim M.S."/>
            <person name="Koo N."/>
            <person name="Laohavisit A."/>
            <person name="Lee Y.H."/>
            <person name="Lumba S."/>
            <person name="McCourt P."/>
            <person name="Mortimer J.C."/>
            <person name="Mutuku J.M."/>
            <person name="Nomura T."/>
            <person name="Sasaki-Sekimoto Y."/>
            <person name="Seto Y."/>
            <person name="Wang Y."/>
            <person name="Wakatake T."/>
            <person name="Sakakibara H."/>
            <person name="Demura T."/>
            <person name="Yamaguchi S."/>
            <person name="Yoneyama K."/>
            <person name="Manabe R.I."/>
            <person name="Nelson D.C."/>
            <person name="Schulman A.H."/>
            <person name="Timko M.P."/>
            <person name="dePamphilis C.W."/>
            <person name="Choi D."/>
            <person name="Shirasu K."/>
        </authorList>
    </citation>
    <scope>NUCLEOTIDE SEQUENCE [LARGE SCALE GENOMIC DNA]</scope>
    <source>
        <strain evidence="3">cv. UVA1</strain>
    </source>
</reference>
<keyword evidence="2" id="KW-0804">Transcription</keyword>
<sequence>MFCNWYEDQPRGGQGIVPDPISAHPGLIGPDLHTTRDRRARLRCRLADIGIGQAAANDGSASEILYFTLNSLRRKACNTRISLTVRNRGCQESGFHVSGHDDQKLLLEDRRRLVVGSAVSFLSAALDVSLVAVAGELQVGAGEYKQGEGYEPQHRRQAAEEVRHRRVPRRHRGGRRRREFRPGGAGGG</sequence>
<evidence type="ECO:0000313" key="2">
    <source>
        <dbReference type="EMBL" id="GER39748.1"/>
    </source>
</evidence>
<keyword evidence="3" id="KW-1185">Reference proteome</keyword>
<protein>
    <submittedName>
        <fullName evidence="2">DNA-directed RNA polymerase II subunit RPB2</fullName>
    </submittedName>
</protein>
<feature type="compositionally biased region" description="Basic residues" evidence="1">
    <location>
        <begin position="164"/>
        <end position="179"/>
    </location>
</feature>
<proteinExistence type="predicted"/>
<dbReference type="Proteomes" id="UP000325081">
    <property type="component" value="Unassembled WGS sequence"/>
</dbReference>
<dbReference type="GO" id="GO:0000428">
    <property type="term" value="C:DNA-directed RNA polymerase complex"/>
    <property type="evidence" value="ECO:0007669"/>
    <property type="project" value="UniProtKB-KW"/>
</dbReference>
<feature type="compositionally biased region" description="Basic and acidic residues" evidence="1">
    <location>
        <begin position="145"/>
        <end position="163"/>
    </location>
</feature>
<gene>
    <name evidence="2" type="ORF">STAS_16380</name>
</gene>
<organism evidence="2 3">
    <name type="scientific">Striga asiatica</name>
    <name type="common">Asiatic witchweed</name>
    <name type="synonym">Buchnera asiatica</name>
    <dbReference type="NCBI Taxonomy" id="4170"/>
    <lineage>
        <taxon>Eukaryota</taxon>
        <taxon>Viridiplantae</taxon>
        <taxon>Streptophyta</taxon>
        <taxon>Embryophyta</taxon>
        <taxon>Tracheophyta</taxon>
        <taxon>Spermatophyta</taxon>
        <taxon>Magnoliopsida</taxon>
        <taxon>eudicotyledons</taxon>
        <taxon>Gunneridae</taxon>
        <taxon>Pentapetalae</taxon>
        <taxon>asterids</taxon>
        <taxon>lamiids</taxon>
        <taxon>Lamiales</taxon>
        <taxon>Orobanchaceae</taxon>
        <taxon>Buchnereae</taxon>
        <taxon>Striga</taxon>
    </lineage>
</organism>
<dbReference type="EMBL" id="BKCP01005738">
    <property type="protein sequence ID" value="GER39748.1"/>
    <property type="molecule type" value="Genomic_DNA"/>
</dbReference>
<keyword evidence="2" id="KW-0240">DNA-directed RNA polymerase</keyword>
<evidence type="ECO:0000313" key="3">
    <source>
        <dbReference type="Proteomes" id="UP000325081"/>
    </source>
</evidence>